<reference evidence="3" key="3">
    <citation type="journal article" date="2004" name="J. Biosci. Bioeng.">
        <title>Molecular properties of mycelial aggregate-specific lectin of Pleurotus cornucopiae.</title>
        <authorList>
            <person name="Sumisa F."/>
            <person name="Ichijo N."/>
            <person name="Yamaguchi H."/>
            <person name="Nakatsumi H."/>
            <person name="Ando A."/>
            <person name="Iijima N."/>
            <person name="Oguri S."/>
            <person name="Uehara K."/>
            <person name="Nagata Y."/>
        </authorList>
    </citation>
    <scope>NUCLEOTIDE SEQUENCE</scope>
    <source>
        <strain evidence="2">ATCC 201046</strain>
    </source>
</reference>
<gene>
    <name evidence="3" type="primary">pcl-mc2</name>
    <name evidence="2" type="synonym">pcl-mg2</name>
</gene>
<protein>
    <submittedName>
        <fullName evidence="3">Lectin</fullName>
    </submittedName>
</protein>
<evidence type="ECO:0000313" key="3">
    <source>
        <dbReference type="EMBL" id="BAD16585.1"/>
    </source>
</evidence>
<reference evidence="3" key="1">
    <citation type="journal article" date="1996" name="J. Bacteriol.">
        <title>A novel developmental stage-specific lectin of the basidiomycete Pleurotus cornucopiae.</title>
        <authorList>
            <person name="Oguri S."/>
            <person name="Ando A."/>
            <person name="Nagata Y."/>
        </authorList>
    </citation>
    <scope>NUCLEOTIDE SEQUENCE</scope>
    <source>
        <strain evidence="2">ATCC 201046</strain>
    </source>
</reference>
<evidence type="ECO:0000256" key="1">
    <source>
        <dbReference type="SAM" id="SignalP"/>
    </source>
</evidence>
<organism evidence="3">
    <name type="scientific">Pleurotus cornucopiae</name>
    <name type="common">Cornucopia mushroom</name>
    <dbReference type="NCBI Taxonomy" id="5321"/>
    <lineage>
        <taxon>Eukaryota</taxon>
        <taxon>Fungi</taxon>
        <taxon>Dikarya</taxon>
        <taxon>Basidiomycota</taxon>
        <taxon>Agaricomycotina</taxon>
        <taxon>Agaricomycetes</taxon>
        <taxon>Agaricomycetidae</taxon>
        <taxon>Agaricales</taxon>
        <taxon>Pleurotineae</taxon>
        <taxon>Pleurotaceae</taxon>
        <taxon>Pleurotus</taxon>
    </lineage>
</organism>
<dbReference type="EMBL" id="AB116253">
    <property type="protein sequence ID" value="BAD16585.1"/>
    <property type="molecule type" value="mRNA"/>
</dbReference>
<feature type="chain" id="PRO_5007710469" evidence="1">
    <location>
        <begin position="19"/>
        <end position="373"/>
    </location>
</feature>
<proteinExistence type="evidence at transcript level"/>
<reference evidence="3" key="2">
    <citation type="journal article" date="2004" name="Biosci. Biotechnol. Biochem.">
        <title>Properties of mycelial aggregate-specific lectin of Pleurotus cornucopiae produced in Pichia pastoris.</title>
        <authorList>
            <person name="Sumisa F."/>
            <person name="Iijima N."/>
            <person name="Ando A."/>
            <person name="Shiga M."/>
            <person name="Kondo K."/>
            <person name="Amano K."/>
            <person name="Nagata Y."/>
        </authorList>
    </citation>
    <scope>NUCLEOTIDE SEQUENCE</scope>
    <source>
        <strain evidence="2">ATCC 201046</strain>
    </source>
</reference>
<evidence type="ECO:0000313" key="2">
    <source>
        <dbReference type="EMBL" id="BAD16580.1"/>
    </source>
</evidence>
<sequence>MKTLAWFVPLITAVLIGAVPNKQMCGDTADVTDTNPTCKGKMVPSAFEPAFLNISKYIWTGENTVPEADNPAGTRAFRKNITSACGKCATCATIVVAADDSSTVYVNGVAIGSGAGWITGQVYFAPLNPSSNLFAIAGVNNVARAALMATINIHYSDGTHETFITDESWKTVRGAAPQGFQLPATSDSTWTFAMLQGFPQNSLWGNPALPPVLPLAQSKWIWTSANAATTAPAASNAFRKTIDDCTKVAVCATVLISADNHYKLYVNGQAVGSGDSFGRAEAYSIPKLHPTLNTFAIDAKNDEGPAGVIATIHITYRDGTNQTIVTDGSWKASQTVPNGFQETFFDDSDWVAATVVGNYGIAPWGSALAIPPA</sequence>
<keyword evidence="1" id="KW-0732">Signal</keyword>
<name>Q764S5_PLECO</name>
<feature type="signal peptide" evidence="1">
    <location>
        <begin position="1"/>
        <end position="18"/>
    </location>
</feature>
<dbReference type="AlphaFoldDB" id="Q764S5"/>
<accession>Q764S5</accession>
<dbReference type="EMBL" id="AB115425">
    <property type="protein sequence ID" value="BAD16580.1"/>
    <property type="molecule type" value="Genomic_DNA"/>
</dbReference>
<dbReference type="Gene3D" id="2.60.120.260">
    <property type="entry name" value="Galactose-binding domain-like"/>
    <property type="match status" value="2"/>
</dbReference>
<dbReference type="SMR" id="Q764S5"/>